<organism evidence="1">
    <name type="scientific">marine sediment metagenome</name>
    <dbReference type="NCBI Taxonomy" id="412755"/>
    <lineage>
        <taxon>unclassified sequences</taxon>
        <taxon>metagenomes</taxon>
        <taxon>ecological metagenomes</taxon>
    </lineage>
</organism>
<dbReference type="Gene3D" id="2.60.40.4070">
    <property type="match status" value="1"/>
</dbReference>
<name>A0A0F8Z5W3_9ZZZZ</name>
<evidence type="ECO:0008006" key="2">
    <source>
        <dbReference type="Google" id="ProtNLM"/>
    </source>
</evidence>
<sequence>MALAVLSGLWAAPADAKPAFTRKPTVSAKDGQLIVRFGVSELTDVEVAVLDAGGKVVRHLAAGMLGENTPAGLQSGTLSQKVAWDGKNDLGKPVGGDVSAFKFRVSAGMSASLTGIIGSDPLRTILSVRGLTTDAEGNLYVLNVLGAQHSNDGTASVLVLDRKGKYLRTILPFPADLPPARLKGLKRITDEAGNELPFFYQLET</sequence>
<protein>
    <recommendedName>
        <fullName evidence="2">FlgD Ig-like domain-containing protein</fullName>
    </recommendedName>
</protein>
<proteinExistence type="predicted"/>
<gene>
    <name evidence="1" type="ORF">LCGC14_3010830</name>
</gene>
<evidence type="ECO:0000313" key="1">
    <source>
        <dbReference type="EMBL" id="KKK61789.1"/>
    </source>
</evidence>
<feature type="non-terminal residue" evidence="1">
    <location>
        <position position="204"/>
    </location>
</feature>
<reference evidence="1" key="1">
    <citation type="journal article" date="2015" name="Nature">
        <title>Complex archaea that bridge the gap between prokaryotes and eukaryotes.</title>
        <authorList>
            <person name="Spang A."/>
            <person name="Saw J.H."/>
            <person name="Jorgensen S.L."/>
            <person name="Zaremba-Niedzwiedzka K."/>
            <person name="Martijn J."/>
            <person name="Lind A.E."/>
            <person name="van Eijk R."/>
            <person name="Schleper C."/>
            <person name="Guy L."/>
            <person name="Ettema T.J."/>
        </authorList>
    </citation>
    <scope>NUCLEOTIDE SEQUENCE</scope>
</reference>
<dbReference type="EMBL" id="LAZR01062309">
    <property type="protein sequence ID" value="KKK61789.1"/>
    <property type="molecule type" value="Genomic_DNA"/>
</dbReference>
<dbReference type="AlphaFoldDB" id="A0A0F8Z5W3"/>
<comment type="caution">
    <text evidence="1">The sequence shown here is derived from an EMBL/GenBank/DDBJ whole genome shotgun (WGS) entry which is preliminary data.</text>
</comment>
<accession>A0A0F8Z5W3</accession>